<dbReference type="Proteomes" id="UP000198623">
    <property type="component" value="Unassembled WGS sequence"/>
</dbReference>
<dbReference type="STRING" id="1045558.SAMN05216175_102107"/>
<dbReference type="EMBL" id="FOOU01000002">
    <property type="protein sequence ID" value="SFF95228.1"/>
    <property type="molecule type" value="Genomic_DNA"/>
</dbReference>
<name>A0A1I2MVV9_9GAMM</name>
<keyword evidence="2" id="KW-1185">Reference proteome</keyword>
<dbReference type="NCBIfam" id="TIGR03087">
    <property type="entry name" value="stp1"/>
    <property type="match status" value="1"/>
</dbReference>
<evidence type="ECO:0000313" key="1">
    <source>
        <dbReference type="EMBL" id="SFF95228.1"/>
    </source>
</evidence>
<keyword evidence="1" id="KW-0808">Transferase</keyword>
<dbReference type="Pfam" id="PF13692">
    <property type="entry name" value="Glyco_trans_1_4"/>
    <property type="match status" value="1"/>
</dbReference>
<dbReference type="PANTHER" id="PTHR12526">
    <property type="entry name" value="GLYCOSYLTRANSFERASE"/>
    <property type="match status" value="1"/>
</dbReference>
<dbReference type="AlphaFoldDB" id="A0A1I2MVV9"/>
<dbReference type="CDD" id="cd03801">
    <property type="entry name" value="GT4_PimA-like"/>
    <property type="match status" value="1"/>
</dbReference>
<dbReference type="GO" id="GO:0016757">
    <property type="term" value="F:glycosyltransferase activity"/>
    <property type="evidence" value="ECO:0007669"/>
    <property type="project" value="TreeGrafter"/>
</dbReference>
<protein>
    <submittedName>
        <fullName evidence="1">Sugar transferase, PEP-CTERM/EpsH1 system associated</fullName>
    </submittedName>
</protein>
<reference evidence="2" key="1">
    <citation type="submission" date="2016-10" db="EMBL/GenBank/DDBJ databases">
        <authorList>
            <person name="Varghese N."/>
            <person name="Submissions S."/>
        </authorList>
    </citation>
    <scope>NUCLEOTIDE SEQUENCE [LARGE SCALE GENOMIC DNA]</scope>
    <source>
        <strain evidence="2">CGMCC 1.10971</strain>
    </source>
</reference>
<dbReference type="RefSeq" id="WP_198064055.1">
    <property type="nucleotide sequence ID" value="NZ_FOOU01000002.1"/>
</dbReference>
<proteinExistence type="predicted"/>
<organism evidence="1 2">
    <name type="scientific">Neptunomonas qingdaonensis</name>
    <dbReference type="NCBI Taxonomy" id="1045558"/>
    <lineage>
        <taxon>Bacteria</taxon>
        <taxon>Pseudomonadati</taxon>
        <taxon>Pseudomonadota</taxon>
        <taxon>Gammaproteobacteria</taxon>
        <taxon>Oceanospirillales</taxon>
        <taxon>Oceanospirillaceae</taxon>
        <taxon>Neptunomonas</taxon>
    </lineage>
</organism>
<evidence type="ECO:0000313" key="2">
    <source>
        <dbReference type="Proteomes" id="UP000198623"/>
    </source>
</evidence>
<sequence length="406" mass="46032">MKPAMLLLCHRIPYPPNKGDKIRAYHLLKFLTEHYRVCLGAFVDDPLDWKYVSDLEGICEETFFVKLDPLKAKLKCIKGFVTGDALSVPYYQSNELQKWVRSTIKTHKIEKAMIVSSVMAQFLADKNLKLSKKIIDIVDIDSDKWQQYSAKKCWPMSWVYRREARTLLAYEKQAVEAFDASLFVSSAEAAMFRTKFPASQDKIGYYNNGVDSHYFSASDSYSNPYATAIIPLVFTGAMDYWPNIDAVSWFVKEVFPRLRQTNPAIHFYIVGSNPNDEVLKLALTEGVIVTGRVEDIRPYLHYACASVAPMRIARGIQNKVLEAMAMEKTVIVSALGLEGINAENGLEVVVADTADEYIKAVNEVLNNSFDKMGTAARQRVENDFNWAESLPTVIDLLESNNQEIQR</sequence>
<dbReference type="Gene3D" id="3.40.50.2000">
    <property type="entry name" value="Glycogen Phosphorylase B"/>
    <property type="match status" value="2"/>
</dbReference>
<dbReference type="PANTHER" id="PTHR12526:SF600">
    <property type="entry name" value="GLYCOSYL TRANSFERASE GROUP 1"/>
    <property type="match status" value="1"/>
</dbReference>
<gene>
    <name evidence="1" type="ORF">SAMN05216175_102107</name>
</gene>
<accession>A0A1I2MVV9</accession>
<dbReference type="InterPro" id="IPR017521">
    <property type="entry name" value="Sugar_tfrase_PEP-CTERM_Stp1"/>
</dbReference>
<dbReference type="SUPFAM" id="SSF53756">
    <property type="entry name" value="UDP-Glycosyltransferase/glycogen phosphorylase"/>
    <property type="match status" value="1"/>
</dbReference>